<evidence type="ECO:0000313" key="2">
    <source>
        <dbReference type="Proteomes" id="UP000465220"/>
    </source>
</evidence>
<reference evidence="1 2" key="1">
    <citation type="submission" date="2020-01" db="EMBL/GenBank/DDBJ databases">
        <title>Draft genome sequence of Aspergillus lentulus IFM 60648.</title>
        <authorList>
            <person name="Takahashi H."/>
            <person name="Yaguchi T."/>
        </authorList>
    </citation>
    <scope>NUCLEOTIDE SEQUENCE [LARGE SCALE GENOMIC DNA]</scope>
    <source>
        <strain evidence="1 2">IFM 60648</strain>
    </source>
</reference>
<gene>
    <name evidence="1" type="ORF">IFM60648_07068</name>
</gene>
<evidence type="ECO:0000313" key="1">
    <source>
        <dbReference type="EMBL" id="GFF84557.1"/>
    </source>
</evidence>
<keyword evidence="2" id="KW-1185">Reference proteome</keyword>
<comment type="caution">
    <text evidence="1">The sequence shown here is derived from an EMBL/GenBank/DDBJ whole genome shotgun (WGS) entry which is preliminary data.</text>
</comment>
<dbReference type="EMBL" id="BLKI01000045">
    <property type="protein sequence ID" value="GFF84557.1"/>
    <property type="molecule type" value="Genomic_DNA"/>
</dbReference>
<organism evidence="1 2">
    <name type="scientific">Aspergillus lentulus</name>
    <dbReference type="NCBI Taxonomy" id="293939"/>
    <lineage>
        <taxon>Eukaryota</taxon>
        <taxon>Fungi</taxon>
        <taxon>Dikarya</taxon>
        <taxon>Ascomycota</taxon>
        <taxon>Pezizomycotina</taxon>
        <taxon>Eurotiomycetes</taxon>
        <taxon>Eurotiomycetidae</taxon>
        <taxon>Eurotiales</taxon>
        <taxon>Aspergillaceae</taxon>
        <taxon>Aspergillus</taxon>
        <taxon>Aspergillus subgen. Fumigati</taxon>
    </lineage>
</organism>
<sequence length="95" mass="10974">MGLYESFSKWIGLRDEQSRPATTWNAQILTIERSASNSPPSSDRVIFEQPITIELYDRLPDLEGIRIGLALPPLAEYSIAFDRLNSFKFHRYREA</sequence>
<accession>A0ABQ1AMP6</accession>
<proteinExistence type="predicted"/>
<protein>
    <submittedName>
        <fullName evidence="1">Uncharacterized protein</fullName>
    </submittedName>
</protein>
<name>A0ABQ1AMP6_ASPLE</name>
<dbReference type="Proteomes" id="UP000465220">
    <property type="component" value="Unassembled WGS sequence"/>
</dbReference>